<gene>
    <name evidence="3" type="ORF">GM51_0435</name>
</gene>
<dbReference type="Pfam" id="PF25583">
    <property type="entry name" value="WCX"/>
    <property type="match status" value="1"/>
</dbReference>
<name>A0A094SSP5_9ZZZZ</name>
<accession>A0A094SSP5</accession>
<dbReference type="PANTHER" id="PTHR34580:SF3">
    <property type="entry name" value="PROTEIN PAFB"/>
    <property type="match status" value="1"/>
</dbReference>
<dbReference type="InterPro" id="IPR057727">
    <property type="entry name" value="WCX_dom"/>
</dbReference>
<sequence length="322" mass="36015">MPEKIDLSERLFNLTCALLVAGNGLSKSEIFATVQGYKETYEPGGDLSAINRMFERDKTLLTSAGIPWRSFIPQEAMGDNQEFRYLIANEDFVWPKGLTLTSKQVALLNLAAQVWAKASLSADANRAIHRIRAMGEKADGSSLIGIAPRIRTHEPCFLPLSTAIESCSRVSFDYLKPGEIDFSVRNIEPWSLQNIGGQWLLIGFDLDRDEPRNFLLKRIVSEIDIQDVTFDAPEAGEVAKTLADLELHKLSQTAKLRTSAASAAWFHFDLAADQTEFEVNFMDIYLFAEELMEFADEIEVVEPKQLADLIKANLQKVSDVHA</sequence>
<feature type="domain" description="WCX" evidence="2">
    <location>
        <begin position="253"/>
        <end position="316"/>
    </location>
</feature>
<evidence type="ECO:0000259" key="2">
    <source>
        <dbReference type="Pfam" id="PF25583"/>
    </source>
</evidence>
<organism evidence="3">
    <name type="scientific">freshwater metagenome</name>
    <dbReference type="NCBI Taxonomy" id="449393"/>
    <lineage>
        <taxon>unclassified sequences</taxon>
        <taxon>metagenomes</taxon>
        <taxon>ecological metagenomes</taxon>
    </lineage>
</organism>
<evidence type="ECO:0000259" key="1">
    <source>
        <dbReference type="Pfam" id="PF13280"/>
    </source>
</evidence>
<evidence type="ECO:0000313" key="3">
    <source>
        <dbReference type="EMBL" id="KGA21833.1"/>
    </source>
</evidence>
<reference evidence="3" key="1">
    <citation type="submission" date="2014-06" db="EMBL/GenBank/DDBJ databases">
        <title>Key roles for freshwater Actinobacteria revealed by deep metagenomic sequencing.</title>
        <authorList>
            <person name="Ghai R."/>
            <person name="Mizuno C.M."/>
            <person name="Picazo A."/>
            <person name="Camacho A."/>
            <person name="Rodriguez-Valera F."/>
        </authorList>
    </citation>
    <scope>NUCLEOTIDE SEQUENCE</scope>
</reference>
<comment type="caution">
    <text evidence="3">The sequence shown here is derived from an EMBL/GenBank/DDBJ whole genome shotgun (WGS) entry which is preliminary data.</text>
</comment>
<protein>
    <submittedName>
        <fullName evidence="3">Uncharacterized protein</fullName>
    </submittedName>
</protein>
<dbReference type="EMBL" id="JNSL01000001">
    <property type="protein sequence ID" value="KGA21833.1"/>
    <property type="molecule type" value="Genomic_DNA"/>
</dbReference>
<feature type="domain" description="WYL" evidence="1">
    <location>
        <begin position="157"/>
        <end position="220"/>
    </location>
</feature>
<proteinExistence type="predicted"/>
<dbReference type="PROSITE" id="PS52050">
    <property type="entry name" value="WYL"/>
    <property type="match status" value="1"/>
</dbReference>
<dbReference type="AlphaFoldDB" id="A0A094SSP5"/>
<dbReference type="InterPro" id="IPR051534">
    <property type="entry name" value="CBASS_pafABC_assoc_protein"/>
</dbReference>
<dbReference type="Pfam" id="PF13280">
    <property type="entry name" value="WYL"/>
    <property type="match status" value="1"/>
</dbReference>
<dbReference type="InterPro" id="IPR026881">
    <property type="entry name" value="WYL_dom"/>
</dbReference>
<dbReference type="PANTHER" id="PTHR34580">
    <property type="match status" value="1"/>
</dbReference>